<name>A0A640VNN4_9RHOB</name>
<dbReference type="Pfam" id="PF02517">
    <property type="entry name" value="Rce1-like"/>
    <property type="match status" value="1"/>
</dbReference>
<feature type="transmembrane region" description="Helical" evidence="1">
    <location>
        <begin position="114"/>
        <end position="132"/>
    </location>
</feature>
<dbReference type="AlphaFoldDB" id="A0A640VNN4"/>
<organism evidence="3 4">
    <name type="scientific">Roseobacter cerasinus</name>
    <dbReference type="NCBI Taxonomy" id="2602289"/>
    <lineage>
        <taxon>Bacteria</taxon>
        <taxon>Pseudomonadati</taxon>
        <taxon>Pseudomonadota</taxon>
        <taxon>Alphaproteobacteria</taxon>
        <taxon>Rhodobacterales</taxon>
        <taxon>Roseobacteraceae</taxon>
        <taxon>Roseobacter</taxon>
    </lineage>
</organism>
<keyword evidence="1" id="KW-0812">Transmembrane</keyword>
<feature type="transmembrane region" description="Helical" evidence="1">
    <location>
        <begin position="208"/>
        <end position="226"/>
    </location>
</feature>
<feature type="transmembrane region" description="Helical" evidence="1">
    <location>
        <begin position="69"/>
        <end position="93"/>
    </location>
</feature>
<sequence length="299" mass="32687">MFWRTDYNAHEALVAPARETAQIWRLIMGLIIAAGVYLLCNQTLFQTLFTWQGQNAPAFANALDHGDTPLAMFLLLFSFGFMIVGVAVALRVVHKRGLAGTLGHLRLCVEQLRNVLIVLIVINAVIWLLPPWGMGAPLLPNLGFGVWLVLLPLSLLSVLVQVSAEEVLFRGYIQQQLAARFRSPLVWMLLPALLFGVGHYLPQEAGPNAQTIAVWAVLFGLLMADLTARAGTLGPAIAVHFVNNVTALLIVSMPDSLSGLALYHSPFSMADTDAVAAWLPVDFGFMIVSWLAARLAIRR</sequence>
<dbReference type="GO" id="GO:0080120">
    <property type="term" value="P:CAAX-box protein maturation"/>
    <property type="evidence" value="ECO:0007669"/>
    <property type="project" value="UniProtKB-ARBA"/>
</dbReference>
<dbReference type="InterPro" id="IPR003675">
    <property type="entry name" value="Rce1/LyrA-like_dom"/>
</dbReference>
<evidence type="ECO:0000259" key="2">
    <source>
        <dbReference type="Pfam" id="PF02517"/>
    </source>
</evidence>
<feature type="transmembrane region" description="Helical" evidence="1">
    <location>
        <begin position="144"/>
        <end position="164"/>
    </location>
</feature>
<evidence type="ECO:0000313" key="4">
    <source>
        <dbReference type="Proteomes" id="UP000436522"/>
    </source>
</evidence>
<dbReference type="GO" id="GO:0004175">
    <property type="term" value="F:endopeptidase activity"/>
    <property type="evidence" value="ECO:0007669"/>
    <property type="project" value="UniProtKB-ARBA"/>
</dbReference>
<feature type="transmembrane region" description="Helical" evidence="1">
    <location>
        <begin position="274"/>
        <end position="297"/>
    </location>
</feature>
<feature type="transmembrane region" description="Helical" evidence="1">
    <location>
        <begin position="185"/>
        <end position="202"/>
    </location>
</feature>
<comment type="caution">
    <text evidence="3">The sequence shown here is derived from an EMBL/GenBank/DDBJ whole genome shotgun (WGS) entry which is preliminary data.</text>
</comment>
<feature type="transmembrane region" description="Helical" evidence="1">
    <location>
        <begin position="233"/>
        <end position="254"/>
    </location>
</feature>
<feature type="transmembrane region" description="Helical" evidence="1">
    <location>
        <begin position="26"/>
        <end position="49"/>
    </location>
</feature>
<proteinExistence type="predicted"/>
<dbReference type="Proteomes" id="UP000436522">
    <property type="component" value="Unassembled WGS sequence"/>
</dbReference>
<dbReference type="PANTHER" id="PTHR36435">
    <property type="entry name" value="SLR1288 PROTEIN"/>
    <property type="match status" value="1"/>
</dbReference>
<evidence type="ECO:0000256" key="1">
    <source>
        <dbReference type="SAM" id="Phobius"/>
    </source>
</evidence>
<dbReference type="RefSeq" id="WP_159975127.1">
    <property type="nucleotide sequence ID" value="NZ_BLIV01000002.1"/>
</dbReference>
<gene>
    <name evidence="3" type="ORF">So717_09970</name>
</gene>
<dbReference type="InterPro" id="IPR052710">
    <property type="entry name" value="CAAX_protease"/>
</dbReference>
<accession>A0A640VNN4</accession>
<dbReference type="EMBL" id="BLIV01000002">
    <property type="protein sequence ID" value="GFE49244.1"/>
    <property type="molecule type" value="Genomic_DNA"/>
</dbReference>
<feature type="domain" description="CAAX prenyl protease 2/Lysostaphin resistance protein A-like" evidence="2">
    <location>
        <begin position="150"/>
        <end position="245"/>
    </location>
</feature>
<dbReference type="OrthoDB" id="7171777at2"/>
<protein>
    <recommendedName>
        <fullName evidence="2">CAAX prenyl protease 2/Lysostaphin resistance protein A-like domain-containing protein</fullName>
    </recommendedName>
</protein>
<keyword evidence="1" id="KW-1133">Transmembrane helix</keyword>
<dbReference type="PANTHER" id="PTHR36435:SF1">
    <property type="entry name" value="CAAX AMINO TERMINAL PROTEASE FAMILY PROTEIN"/>
    <property type="match status" value="1"/>
</dbReference>
<keyword evidence="1" id="KW-0472">Membrane</keyword>
<evidence type="ECO:0000313" key="3">
    <source>
        <dbReference type="EMBL" id="GFE49244.1"/>
    </source>
</evidence>
<keyword evidence="4" id="KW-1185">Reference proteome</keyword>
<reference evidence="3 4" key="1">
    <citation type="submission" date="2019-12" db="EMBL/GenBank/DDBJ databases">
        <title>Roseobacter cerasinus sp. nov., isolated from seawater around aquaculture.</title>
        <authorList>
            <person name="Muramatsu S."/>
            <person name="Takabe Y."/>
            <person name="Mori K."/>
            <person name="Takaichi S."/>
            <person name="Hanada S."/>
        </authorList>
    </citation>
    <scope>NUCLEOTIDE SEQUENCE [LARGE SCALE GENOMIC DNA]</scope>
    <source>
        <strain evidence="3 4">AI77</strain>
    </source>
</reference>